<feature type="region of interest" description="Disordered" evidence="1">
    <location>
        <begin position="239"/>
        <end position="260"/>
    </location>
</feature>
<dbReference type="OrthoDB" id="10584241at2759"/>
<keyword evidence="2" id="KW-1185">Reference proteome</keyword>
<evidence type="ECO:0000256" key="1">
    <source>
        <dbReference type="SAM" id="MobiDB-lite"/>
    </source>
</evidence>
<feature type="compositionally biased region" description="Basic residues" evidence="1">
    <location>
        <begin position="178"/>
        <end position="189"/>
    </location>
</feature>
<dbReference type="InParanoid" id="A0A6P8YP41"/>
<dbReference type="KEGG" id="tpal:117643923"/>
<feature type="compositionally biased region" description="Basic and acidic residues" evidence="1">
    <location>
        <begin position="239"/>
        <end position="249"/>
    </location>
</feature>
<dbReference type="Proteomes" id="UP000515158">
    <property type="component" value="Unplaced"/>
</dbReference>
<protein>
    <submittedName>
        <fullName evidence="3">Uncharacterized protein LOC117643923</fullName>
    </submittedName>
</protein>
<dbReference type="AlphaFoldDB" id="A0A6P8YP41"/>
<feature type="region of interest" description="Disordered" evidence="1">
    <location>
        <begin position="1"/>
        <end position="28"/>
    </location>
</feature>
<organism evidence="3">
    <name type="scientific">Thrips palmi</name>
    <name type="common">Melon thrips</name>
    <dbReference type="NCBI Taxonomy" id="161013"/>
    <lineage>
        <taxon>Eukaryota</taxon>
        <taxon>Metazoa</taxon>
        <taxon>Ecdysozoa</taxon>
        <taxon>Arthropoda</taxon>
        <taxon>Hexapoda</taxon>
        <taxon>Insecta</taxon>
        <taxon>Pterygota</taxon>
        <taxon>Neoptera</taxon>
        <taxon>Paraneoptera</taxon>
        <taxon>Thysanoptera</taxon>
        <taxon>Terebrantia</taxon>
        <taxon>Thripoidea</taxon>
        <taxon>Thripidae</taxon>
        <taxon>Thrips</taxon>
    </lineage>
</organism>
<name>A0A6P8YP41_THRPL</name>
<accession>A0A6P8YP41</accession>
<dbReference type="GeneID" id="117643923"/>
<reference evidence="3" key="1">
    <citation type="submission" date="2025-08" db="UniProtKB">
        <authorList>
            <consortium name="RefSeq"/>
        </authorList>
    </citation>
    <scope>IDENTIFICATION</scope>
    <source>
        <tissue evidence="3">Total insect</tissue>
    </source>
</reference>
<gene>
    <name evidence="3" type="primary">LOC117643923</name>
</gene>
<feature type="compositionally biased region" description="Low complexity" evidence="1">
    <location>
        <begin position="19"/>
        <end position="28"/>
    </location>
</feature>
<evidence type="ECO:0000313" key="3">
    <source>
        <dbReference type="RefSeq" id="XP_034239000.1"/>
    </source>
</evidence>
<feature type="region of interest" description="Disordered" evidence="1">
    <location>
        <begin position="169"/>
        <end position="189"/>
    </location>
</feature>
<evidence type="ECO:0000313" key="2">
    <source>
        <dbReference type="Proteomes" id="UP000515158"/>
    </source>
</evidence>
<proteinExistence type="predicted"/>
<dbReference type="RefSeq" id="XP_034239000.1">
    <property type="nucleotide sequence ID" value="XM_034383109.1"/>
</dbReference>
<sequence length="473" mass="51917">MGRQDDDDVVRIPAPKPSPAAASDAAASASHSAFVHSPLFGASPSWTGVAPGFAPGSGTGPKSYSYMVQVQPHPRSKSYRQHQSTRVTLDSKKHAVDHHSHNAAHGAHSLFDERPPFTGHTFQSFPFGPFNAPASFTHGNPLKGFKPSAGADLGGLFAERPIASITVHGAQRTPPRLQRPKAAKAAAKKRPVEIGTLGDPHRPNLGIVGVPGQDYDEPPPPRVREYDPYTGRFKVVATEDGHDSREAYRRPGASSEEDSQMADVPLESYEVYERPVETPSAVAPAPMRGSACRQKQRDILAGLLAPLLDSMRPASKCQASQAAKSERFATLHRPRAPPRRKQVKQRMKQHKQREPYFEFRNPVHSYISGTPEHRGRGLQDDDDEPPVLGHAVHHDAVEHDDDAEYLAMGDAERAALDDAEEQRLLGGHGDENVFAPYSVYRTVTEPDKKFKPSVRYPFEEERANLKDLVEQLG</sequence>